<dbReference type="Proteomes" id="UP000748756">
    <property type="component" value="Unassembled WGS sequence"/>
</dbReference>
<dbReference type="SMART" id="SM00671">
    <property type="entry name" value="SEL1"/>
    <property type="match status" value="5"/>
</dbReference>
<evidence type="ECO:0000256" key="1">
    <source>
        <dbReference type="ARBA" id="ARBA00038101"/>
    </source>
</evidence>
<comment type="similarity">
    <text evidence="1">Belongs to the sel-1 family.</text>
</comment>
<evidence type="ECO:0000313" key="4">
    <source>
        <dbReference type="Proteomes" id="UP000748756"/>
    </source>
</evidence>
<protein>
    <recommendedName>
        <fullName evidence="5">HCP-like protein</fullName>
    </recommendedName>
</protein>
<sequence>MSDDLVKETLALLASSISREGVQAIRLASLNKTVDIATHKDTATGQEVVLWSDIIMVFRNALYLQYGTKAIPFLKGPDFKDLDPFRIVAVPGATLEVVVDDDNDDESTTIVSKRVIASRSTVEKSRPAKQKSRGPTPPQSTTRYVVPPTATSPPPIQTTRSTAPQALPQETALENSPQTPYEPTSQGSFFTSLFSKVTAETPTVRHQRGPRIASNAVQGSSTVNSLAVATNSQETLSNTDQHNATLRNPQYGLMEEALANYNHIEVPAEALKALELNNYKNDARNPQCESDTPTNVHPSNNKNHARAPQRYSVDAQEYDDLTKPKRANDTIMWANQDDPEAQVALGNLYRDGSSEFKKDDQAAMNWYLKAAEKEYDMAQYSVGILYYLGKGVQQDYAKAEDWFRKAAAHGGQPVVLYMLGKLYEEGHGAKENPDEAQSWYLLAAEQNYAPAQVALGSLLESGQGGRVPEIDRNYSGAMEWYLKAADQGDAQAHYEIGRMFDEGVGVVQDDLKARQWYTQATARGHAGAEKRLRTLESESQAQVGPVWGTLRELIGRVSDAFY</sequence>
<reference evidence="3" key="1">
    <citation type="journal article" date="2020" name="Fungal Divers.">
        <title>Resolving the Mortierellaceae phylogeny through synthesis of multi-gene phylogenetics and phylogenomics.</title>
        <authorList>
            <person name="Vandepol N."/>
            <person name="Liber J."/>
            <person name="Desiro A."/>
            <person name="Na H."/>
            <person name="Kennedy M."/>
            <person name="Barry K."/>
            <person name="Grigoriev I.V."/>
            <person name="Miller A.N."/>
            <person name="O'Donnell K."/>
            <person name="Stajich J.E."/>
            <person name="Bonito G."/>
        </authorList>
    </citation>
    <scope>NUCLEOTIDE SEQUENCE</scope>
    <source>
        <strain evidence="3">NRRL 6426</strain>
    </source>
</reference>
<evidence type="ECO:0000256" key="2">
    <source>
        <dbReference type="SAM" id="MobiDB-lite"/>
    </source>
</evidence>
<evidence type="ECO:0008006" key="5">
    <source>
        <dbReference type="Google" id="ProtNLM"/>
    </source>
</evidence>
<dbReference type="InterPro" id="IPR006597">
    <property type="entry name" value="Sel1-like"/>
</dbReference>
<organism evidence="3 4">
    <name type="scientific">Linnemannia schmuckeri</name>
    <dbReference type="NCBI Taxonomy" id="64567"/>
    <lineage>
        <taxon>Eukaryota</taxon>
        <taxon>Fungi</taxon>
        <taxon>Fungi incertae sedis</taxon>
        <taxon>Mucoromycota</taxon>
        <taxon>Mortierellomycotina</taxon>
        <taxon>Mortierellomycetes</taxon>
        <taxon>Mortierellales</taxon>
        <taxon>Mortierellaceae</taxon>
        <taxon>Linnemannia</taxon>
    </lineage>
</organism>
<evidence type="ECO:0000313" key="3">
    <source>
        <dbReference type="EMBL" id="KAF9150613.1"/>
    </source>
</evidence>
<comment type="caution">
    <text evidence="3">The sequence shown here is derived from an EMBL/GenBank/DDBJ whole genome shotgun (WGS) entry which is preliminary data.</text>
</comment>
<dbReference type="SUPFAM" id="SSF81901">
    <property type="entry name" value="HCP-like"/>
    <property type="match status" value="1"/>
</dbReference>
<dbReference type="EMBL" id="JAAAUQ010000399">
    <property type="protein sequence ID" value="KAF9150613.1"/>
    <property type="molecule type" value="Genomic_DNA"/>
</dbReference>
<dbReference type="PANTHER" id="PTHR11102:SF160">
    <property type="entry name" value="ERAD-ASSOCIATED E3 UBIQUITIN-PROTEIN LIGASE COMPONENT HRD3"/>
    <property type="match status" value="1"/>
</dbReference>
<dbReference type="InterPro" id="IPR011990">
    <property type="entry name" value="TPR-like_helical_dom_sf"/>
</dbReference>
<keyword evidence="4" id="KW-1185">Reference proteome</keyword>
<proteinExistence type="inferred from homology"/>
<name>A0A9P5S1U2_9FUNG</name>
<gene>
    <name evidence="3" type="ORF">BG015_007545</name>
</gene>
<feature type="region of interest" description="Disordered" evidence="2">
    <location>
        <begin position="283"/>
        <end position="311"/>
    </location>
</feature>
<feature type="compositionally biased region" description="Polar residues" evidence="2">
    <location>
        <begin position="287"/>
        <end position="302"/>
    </location>
</feature>
<accession>A0A9P5S1U2</accession>
<dbReference type="PANTHER" id="PTHR11102">
    <property type="entry name" value="SEL-1-LIKE PROTEIN"/>
    <property type="match status" value="1"/>
</dbReference>
<dbReference type="Pfam" id="PF08238">
    <property type="entry name" value="Sel1"/>
    <property type="match status" value="5"/>
</dbReference>
<dbReference type="Gene3D" id="1.25.40.10">
    <property type="entry name" value="Tetratricopeptide repeat domain"/>
    <property type="match status" value="2"/>
</dbReference>
<dbReference type="InterPro" id="IPR050767">
    <property type="entry name" value="Sel1_AlgK"/>
</dbReference>
<feature type="region of interest" description="Disordered" evidence="2">
    <location>
        <begin position="119"/>
        <end position="161"/>
    </location>
</feature>
<dbReference type="AlphaFoldDB" id="A0A9P5S1U2"/>
<dbReference type="OrthoDB" id="272077at2759"/>